<dbReference type="GeneID" id="66079970"/>
<organism evidence="1 2">
    <name type="scientific">Marasmius oreades</name>
    <name type="common">fairy-ring Marasmius</name>
    <dbReference type="NCBI Taxonomy" id="181124"/>
    <lineage>
        <taxon>Eukaryota</taxon>
        <taxon>Fungi</taxon>
        <taxon>Dikarya</taxon>
        <taxon>Basidiomycota</taxon>
        <taxon>Agaricomycotina</taxon>
        <taxon>Agaricomycetes</taxon>
        <taxon>Agaricomycetidae</taxon>
        <taxon>Agaricales</taxon>
        <taxon>Marasmiineae</taxon>
        <taxon>Marasmiaceae</taxon>
        <taxon>Marasmius</taxon>
    </lineage>
</organism>
<protein>
    <submittedName>
        <fullName evidence="1">Uncharacterized protein</fullName>
    </submittedName>
</protein>
<proteinExistence type="predicted"/>
<reference evidence="1" key="1">
    <citation type="journal article" date="2021" name="Genome Biol. Evol.">
        <title>The assembled and annotated genome of the fairy-ring fungus Marasmius oreades.</title>
        <authorList>
            <person name="Hiltunen M."/>
            <person name="Ament-Velasquez S.L."/>
            <person name="Johannesson H."/>
        </authorList>
    </citation>
    <scope>NUCLEOTIDE SEQUENCE</scope>
    <source>
        <strain evidence="1">03SP1</strain>
    </source>
</reference>
<accession>A0A9P7UPE6</accession>
<keyword evidence="2" id="KW-1185">Reference proteome</keyword>
<dbReference type="PANTHER" id="PTHR33266:SF1">
    <property type="entry name" value="F-BOX DOMAIN-CONTAINING PROTEIN"/>
    <property type="match status" value="1"/>
</dbReference>
<evidence type="ECO:0000313" key="2">
    <source>
        <dbReference type="Proteomes" id="UP001049176"/>
    </source>
</evidence>
<evidence type="ECO:0000313" key="1">
    <source>
        <dbReference type="EMBL" id="KAG7089193.1"/>
    </source>
</evidence>
<dbReference type="RefSeq" id="XP_043005663.1">
    <property type="nucleotide sequence ID" value="XM_043155881.1"/>
</dbReference>
<gene>
    <name evidence="1" type="ORF">E1B28_010895</name>
</gene>
<sequence>MRCPSIPHTSATDFKEAFEKDYCTPRPDILLRIMDMYHINTEHYNRSFPVVQSSGMGKSRLMDHSATLRFAIPFNVHEKMDPGTKTYPPFDHEDREYLTKEFEHEVDAITRPLVFLQALFNETVAELQSQKTEITKGTPQEIAGKWYNWMKDGSTVDNVGPNRTMLYDRVVKKAKELEALQPPKYQKPLVHRAEALRVAAESLVNFLKKLYKTSVKFYAIVYFDEAHTLSLPSNKSHRRTPYYALMHVLNMIRKTPIFFVFLSTNSSLQTFTPSNSAYPSIRVQNDTKLIPPFFELPFDNFARKFTSEAKEVGKLTLAGVCELGQMTKFGRPM</sequence>
<dbReference type="Proteomes" id="UP001049176">
    <property type="component" value="Chromosome 7"/>
</dbReference>
<dbReference type="AlphaFoldDB" id="A0A9P7UPE6"/>
<dbReference type="OrthoDB" id="107110at2759"/>
<comment type="caution">
    <text evidence="1">The sequence shown here is derived from an EMBL/GenBank/DDBJ whole genome shotgun (WGS) entry which is preliminary data.</text>
</comment>
<name>A0A9P7UPE6_9AGAR</name>
<dbReference type="PANTHER" id="PTHR33266">
    <property type="entry name" value="CHROMOSOME 15, WHOLE GENOME SHOTGUN SEQUENCE"/>
    <property type="match status" value="1"/>
</dbReference>
<dbReference type="KEGG" id="more:E1B28_010895"/>
<dbReference type="EMBL" id="CM032187">
    <property type="protein sequence ID" value="KAG7089193.1"/>
    <property type="molecule type" value="Genomic_DNA"/>
</dbReference>